<dbReference type="Proteomes" id="UP000006281">
    <property type="component" value="Chromosome"/>
</dbReference>
<keyword evidence="3" id="KW-1185">Reference proteome</keyword>
<feature type="region of interest" description="Disordered" evidence="1">
    <location>
        <begin position="50"/>
        <end position="79"/>
    </location>
</feature>
<dbReference type="KEGG" id="sesp:BN6_15710"/>
<reference evidence="2 3" key="1">
    <citation type="journal article" date="2012" name="BMC Genomics">
        <title>Complete genome sequence of Saccharothrix espanaensis DSM 44229T and comparison to the other completely sequenced Pseudonocardiaceae.</title>
        <authorList>
            <person name="Strobel T."/>
            <person name="Al-Dilaimi A."/>
            <person name="Blom J."/>
            <person name="Gessner A."/>
            <person name="Kalinowski J."/>
            <person name="Luzhetska M."/>
            <person name="Puhler A."/>
            <person name="Szczepanowski R."/>
            <person name="Bechthold A."/>
            <person name="Ruckert C."/>
        </authorList>
    </citation>
    <scope>NUCLEOTIDE SEQUENCE [LARGE SCALE GENOMIC DNA]</scope>
    <source>
        <strain evidence="3">ATCC 51144 / DSM 44229 / JCM 9112 / NBRC 15066 / NRRL 15764</strain>
    </source>
</reference>
<name>K0JVR3_SACES</name>
<sequence length="201" mass="21939">MRSAAYGTLIGVSSRLLLPAVLVVAALTAATGALAREVYQRPAQAVGDRIALPSDSSPVPRADQPGSPTVQRSPDAALHPDGERVRALLQRYFDAINARDYDQWATTVTTERVARTPRARWESDYETTRNGTILVHRVETVSPTRVRVLMTFVSTQALAKAPADLQADCIRWRVVYPVQEEAGNLRVDFGTEGSSSQFTAC</sequence>
<dbReference type="HOGENOM" id="CLU_119379_0_0_11"/>
<gene>
    <name evidence="2" type="ordered locus">BN6_15710</name>
</gene>
<organism evidence="2 3">
    <name type="scientific">Saccharothrix espanaensis (strain ATCC 51144 / DSM 44229 / JCM 9112 / NBRC 15066 / NRRL 15764)</name>
    <dbReference type="NCBI Taxonomy" id="1179773"/>
    <lineage>
        <taxon>Bacteria</taxon>
        <taxon>Bacillati</taxon>
        <taxon>Actinomycetota</taxon>
        <taxon>Actinomycetes</taxon>
        <taxon>Pseudonocardiales</taxon>
        <taxon>Pseudonocardiaceae</taxon>
        <taxon>Saccharothrix</taxon>
    </lineage>
</organism>
<dbReference type="STRING" id="1179773.BN6_15710"/>
<dbReference type="EMBL" id="HE804045">
    <property type="protein sequence ID" value="CCH28894.1"/>
    <property type="molecule type" value="Genomic_DNA"/>
</dbReference>
<evidence type="ECO:0000313" key="3">
    <source>
        <dbReference type="Proteomes" id="UP000006281"/>
    </source>
</evidence>
<dbReference type="eggNOG" id="ENOG5033MQQ">
    <property type="taxonomic scope" value="Bacteria"/>
</dbReference>
<evidence type="ECO:0000313" key="2">
    <source>
        <dbReference type="EMBL" id="CCH28894.1"/>
    </source>
</evidence>
<dbReference type="SUPFAM" id="SSF54427">
    <property type="entry name" value="NTF2-like"/>
    <property type="match status" value="1"/>
</dbReference>
<evidence type="ECO:0000256" key="1">
    <source>
        <dbReference type="SAM" id="MobiDB-lite"/>
    </source>
</evidence>
<protein>
    <submittedName>
        <fullName evidence="2">Uncharacterized protein</fullName>
    </submittedName>
</protein>
<proteinExistence type="predicted"/>
<accession>K0JVR3</accession>
<dbReference type="AlphaFoldDB" id="K0JVR3"/>
<dbReference type="InterPro" id="IPR032710">
    <property type="entry name" value="NTF2-like_dom_sf"/>
</dbReference>
<dbReference type="PATRIC" id="fig|1179773.3.peg.1573"/>